<evidence type="ECO:0008006" key="4">
    <source>
        <dbReference type="Google" id="ProtNLM"/>
    </source>
</evidence>
<evidence type="ECO:0000256" key="1">
    <source>
        <dbReference type="SAM" id="Phobius"/>
    </source>
</evidence>
<evidence type="ECO:0000313" key="2">
    <source>
        <dbReference type="EMBL" id="KAB8168905.1"/>
    </source>
</evidence>
<name>A0A5N6AL06_9ACTN</name>
<feature type="transmembrane region" description="Helical" evidence="1">
    <location>
        <begin position="53"/>
        <end position="74"/>
    </location>
</feature>
<feature type="transmembrane region" description="Helical" evidence="1">
    <location>
        <begin position="127"/>
        <end position="146"/>
    </location>
</feature>
<dbReference type="AlphaFoldDB" id="A0A5N6AL06"/>
<dbReference type="EMBL" id="VDLY02000003">
    <property type="protein sequence ID" value="KAB8168905.1"/>
    <property type="molecule type" value="Genomic_DNA"/>
</dbReference>
<protein>
    <recommendedName>
        <fullName evidence="4">Integral membrane protein</fullName>
    </recommendedName>
</protein>
<keyword evidence="1" id="KW-0472">Membrane</keyword>
<comment type="caution">
    <text evidence="2">The sequence shown here is derived from an EMBL/GenBank/DDBJ whole genome shotgun (WGS) entry which is preliminary data.</text>
</comment>
<keyword evidence="3" id="KW-1185">Reference proteome</keyword>
<evidence type="ECO:0000313" key="3">
    <source>
        <dbReference type="Proteomes" id="UP000314251"/>
    </source>
</evidence>
<keyword evidence="1" id="KW-1133">Transmembrane helix</keyword>
<reference evidence="2" key="1">
    <citation type="submission" date="2019-10" db="EMBL/GenBank/DDBJ databases">
        <title>Nonomuraea sp. nov., isolated from Phyllanthus amarus.</title>
        <authorList>
            <person name="Klykleung N."/>
            <person name="Tanasupawat S."/>
        </authorList>
    </citation>
    <scope>NUCLEOTIDE SEQUENCE [LARGE SCALE GENOMIC DNA]</scope>
    <source>
        <strain evidence="2">3MP-10</strain>
    </source>
</reference>
<keyword evidence="1" id="KW-0812">Transmembrane</keyword>
<sequence length="216" mass="21694">MRAAVFAALCVTLSAGAHVLLSGRPLPIPAVAMVSLGVFVLALTLAGERERGFAAIAALLVPLQLAADTVFTAGQSACYGSAAPPSGPLRLFGLDVVCAGGDVGTPLARLVADGPRPLAEAPGHATGPWLLLAAHVAVGLAAAGWLRGGERAVARLLRAAGAATFRPLIVAWAVVASRAEEPPRPAPASARPQRPATAPLVHSLLRRGPPALAAAH</sequence>
<dbReference type="Proteomes" id="UP000314251">
    <property type="component" value="Unassembled WGS sequence"/>
</dbReference>
<gene>
    <name evidence="2" type="ORF">FH607_005465</name>
</gene>
<proteinExistence type="predicted"/>
<dbReference type="OrthoDB" id="4328115at2"/>
<organism evidence="2 3">
    <name type="scientific">Streptomyces mimosae</name>
    <dbReference type="NCBI Taxonomy" id="2586635"/>
    <lineage>
        <taxon>Bacteria</taxon>
        <taxon>Bacillati</taxon>
        <taxon>Actinomycetota</taxon>
        <taxon>Actinomycetes</taxon>
        <taxon>Kitasatosporales</taxon>
        <taxon>Streptomycetaceae</taxon>
        <taxon>Streptomyces</taxon>
    </lineage>
</organism>
<feature type="transmembrane region" description="Helical" evidence="1">
    <location>
        <begin position="26"/>
        <end position="46"/>
    </location>
</feature>
<accession>A0A5N6AL06</accession>